<dbReference type="AlphaFoldDB" id="A0A316X3J2"/>
<evidence type="ECO:0000313" key="2">
    <source>
        <dbReference type="EMBL" id="PWN65430.1"/>
    </source>
</evidence>
<gene>
    <name evidence="2" type="ORF">C1634_001415</name>
    <name evidence="1" type="ORF">F8D52_05340</name>
</gene>
<dbReference type="EMBL" id="PPEG02000001">
    <property type="protein sequence ID" value="PWN65430.1"/>
    <property type="molecule type" value="Genomic_DNA"/>
</dbReference>
<protein>
    <submittedName>
        <fullName evidence="1">Helix-turn-helix domain-containing protein</fullName>
    </submittedName>
    <submittedName>
        <fullName evidence="2">Transposase</fullName>
    </submittedName>
</protein>
<evidence type="ECO:0000313" key="4">
    <source>
        <dbReference type="Proteomes" id="UP000326384"/>
    </source>
</evidence>
<dbReference type="Proteomes" id="UP000236413">
    <property type="component" value="Unassembled WGS sequence"/>
</dbReference>
<evidence type="ECO:0000313" key="3">
    <source>
        <dbReference type="Proteomes" id="UP000236413"/>
    </source>
</evidence>
<reference evidence="1 4" key="2">
    <citation type="journal article" date="2019" name="Stand. Genomic Sci.">
        <title>Draft Whole-Genome Sequence of a Novel Chryseobacterium viscerum Strain Isolated from Fresh Water at Dripping Springs, New Mexico.</title>
        <authorList>
            <person name="Kyndt J.A."/>
            <person name="Moore T.C."/>
        </authorList>
    </citation>
    <scope>NUCLEOTIDE SEQUENCE [LARGE SCALE GENOMIC DNA]</scope>
    <source>
        <strain evidence="1 4">DPS</strain>
    </source>
</reference>
<dbReference type="GO" id="GO:0043565">
    <property type="term" value="F:sequence-specific DNA binding"/>
    <property type="evidence" value="ECO:0007669"/>
    <property type="project" value="InterPro"/>
</dbReference>
<dbReference type="RefSeq" id="WP_103234063.1">
    <property type="nucleotide sequence ID" value="NZ_PPEG02000001.1"/>
</dbReference>
<accession>A0A316X3J2</accession>
<comment type="caution">
    <text evidence="2">The sequence shown here is derived from an EMBL/GenBank/DDBJ whole genome shotgun (WGS) entry which is preliminary data.</text>
</comment>
<keyword evidence="4" id="KW-1185">Reference proteome</keyword>
<organism evidence="2 3">
    <name type="scientific">Chryseobacterium viscerum</name>
    <dbReference type="NCBI Taxonomy" id="1037377"/>
    <lineage>
        <taxon>Bacteria</taxon>
        <taxon>Pseudomonadati</taxon>
        <taxon>Bacteroidota</taxon>
        <taxon>Flavobacteriia</taxon>
        <taxon>Flavobacteriales</taxon>
        <taxon>Weeksellaceae</taxon>
        <taxon>Chryseobacterium group</taxon>
        <taxon>Chryseobacterium</taxon>
    </lineage>
</organism>
<name>A0A316X3J2_9FLAO</name>
<dbReference type="EMBL" id="VTPV01000002">
    <property type="protein sequence ID" value="KAB1232058.1"/>
    <property type="molecule type" value="Genomic_DNA"/>
</dbReference>
<dbReference type="Proteomes" id="UP000326384">
    <property type="component" value="Unassembled WGS sequence"/>
</dbReference>
<reference evidence="2 3" key="1">
    <citation type="submission" date="2018-04" db="EMBL/GenBank/DDBJ databases">
        <title>Chryseobacterium oncorhynchi 701B-08T from rainbow trout, and Chryseobacterium viscerum 687B-08T from diseased fish.</title>
        <authorList>
            <person name="Jeong J.-J."/>
            <person name="Lee Y.J."/>
            <person name="Pathiraja D."/>
            <person name="Park B."/>
            <person name="Choi I.-G."/>
            <person name="Kim K.D."/>
        </authorList>
    </citation>
    <scope>NUCLEOTIDE SEQUENCE [LARGE SCALE GENOMIC DNA]</scope>
    <source>
        <strain evidence="2 3">687B-08</strain>
    </source>
</reference>
<proteinExistence type="predicted"/>
<sequence>MTPDYKQIYTDILKEKFPEKLIDNTIKHRLERLHSAIDVLNFNQLVFGEPGYDVGFNNQRLRSYDEESILKILSYQKNNKLNNLQISNHFKISRNTITKWKAIFKI</sequence>
<evidence type="ECO:0000313" key="1">
    <source>
        <dbReference type="EMBL" id="KAB1232058.1"/>
    </source>
</evidence>
<dbReference type="InterPro" id="IPR010921">
    <property type="entry name" value="Trp_repressor/repl_initiator"/>
</dbReference>
<dbReference type="SUPFAM" id="SSF48295">
    <property type="entry name" value="TrpR-like"/>
    <property type="match status" value="1"/>
</dbReference>